<dbReference type="GO" id="GO:0015473">
    <property type="term" value="F:fimbrial usher porin activity"/>
    <property type="evidence" value="ECO:0007669"/>
    <property type="project" value="InterPro"/>
</dbReference>
<evidence type="ECO:0000256" key="6">
    <source>
        <dbReference type="ARBA" id="ARBA00022692"/>
    </source>
</evidence>
<keyword evidence="7" id="KW-0732">Signal</keyword>
<dbReference type="EMBL" id="JAEPBH010000058">
    <property type="protein sequence ID" value="MBK4716863.1"/>
    <property type="molecule type" value="Genomic_DNA"/>
</dbReference>
<dbReference type="PANTHER" id="PTHR30451">
    <property type="entry name" value="OUTER MEMBRANE USHER PROTEIN"/>
    <property type="match status" value="1"/>
</dbReference>
<dbReference type="Proteomes" id="UP000659047">
    <property type="component" value="Unassembled WGS sequence"/>
</dbReference>
<dbReference type="GO" id="GO:0009297">
    <property type="term" value="P:pilus assembly"/>
    <property type="evidence" value="ECO:0007669"/>
    <property type="project" value="InterPro"/>
</dbReference>
<dbReference type="Gene3D" id="2.60.40.2070">
    <property type="match status" value="1"/>
</dbReference>
<keyword evidence="3 11" id="KW-0813">Transport</keyword>
<keyword evidence="10 11" id="KW-0998">Cell outer membrane</keyword>
<evidence type="ECO:0000256" key="4">
    <source>
        <dbReference type="ARBA" id="ARBA00022452"/>
    </source>
</evidence>
<evidence type="ECO:0000259" key="13">
    <source>
        <dbReference type="Pfam" id="PF13954"/>
    </source>
</evidence>
<evidence type="ECO:0000256" key="5">
    <source>
        <dbReference type="ARBA" id="ARBA00022558"/>
    </source>
</evidence>
<dbReference type="InterPro" id="IPR025949">
    <property type="entry name" value="PapC-like_C"/>
</dbReference>
<name>A0A8K0V7N6_9ENTR</name>
<comment type="subcellular location">
    <subcellularLocation>
        <location evidence="1 11">Cell outer membrane</location>
        <topology evidence="1 11">Multi-pass membrane protein</topology>
    </subcellularLocation>
</comment>
<dbReference type="Pfam" id="PF13954">
    <property type="entry name" value="PapC_N"/>
    <property type="match status" value="1"/>
</dbReference>
<keyword evidence="4" id="KW-1134">Transmembrane beta strand</keyword>
<dbReference type="InterPro" id="IPR043142">
    <property type="entry name" value="PapC-like_C_sf"/>
</dbReference>
<gene>
    <name evidence="14" type="ORF">JJB97_16295</name>
</gene>
<reference evidence="14" key="1">
    <citation type="submission" date="2021-01" db="EMBL/GenBank/DDBJ databases">
        <title>Intestinitalea alba gen. nov., sp. nov., a novel genus of the family Enterobacteriaceae, isolated from the gut of the plastic-eating mealworm Tenebrio molitor L.</title>
        <authorList>
            <person name="Yang Y."/>
        </authorList>
    </citation>
    <scope>NUCLEOTIDE SEQUENCE</scope>
    <source>
        <strain evidence="14">BIT-L3</strain>
    </source>
</reference>
<dbReference type="SUPFAM" id="SSF141729">
    <property type="entry name" value="FimD N-terminal domain-like"/>
    <property type="match status" value="1"/>
</dbReference>
<dbReference type="InterPro" id="IPR042186">
    <property type="entry name" value="FimD_plug_dom"/>
</dbReference>
<sequence length="842" mass="92352">MKAPERRILPSSLLIILVFSTASRCAWGDELFNPVFLERVGDQTQKSDLSVFSQGTQIPGVYRVDVLLNDNFVETRDVPFILQVDADGEKSLQPCFSAEELQQYGVNVAGFPGLKEGGKCAKLSVIPDASASFVFASQRLLLSIPQAALNVLARGYVPPSQWDEGIPALFINYSFTGAQNKSRDRAVKDSDSQYLNLRPGLNIGAWRLRHYSTWNRDSNGGSRWDSVYTFAQRNIIALKSQLTLGESSSPSDIFDSVPFRGGQLASDDEMLPDSLKSYAPVVRGIARTNARIIIRQNGYTIYQSYVAPGAFTINDMYPTGGSGDLYVTVKEADGSEQHIVVPFASVPILQREGRFKYSITSGQYRAYNGSARRKAFTQATGMLGLAYGFTFYGGTQLMSKYQSLAIGLGKNFGRFGAISADVIQAWSTPDNQPKENGQSWRLRYSKNFVQTGTNFAIAGYRYSTRGYYTMNEVLDSFSDNGHNWLERRRNRAEMTVSQSLWEGAGSLTLGLFSEDYWNNNRKTRAVSVGYNNSWKGISYGLNYTYNRNSIHASSGRGSRKVYDKDQIFAFNVSVPLDKFMGNTWATYSLNSARPGKSTNTVGLSGTLLEDNNLSWNIQESFASRKEGDSGNLGADYKATYGGLSGGYAWDKNMRRINYGVEGGVVIHPNGVTLSQPLGETAALVKAPGVRGTTIASETGVKTDFRGYTIIPYVSPYRRNDVTLVPETLPDDVDLEQTSQTVIPTRGAIVRADFVGQIGQRMLLTLTQNDGRPVPFGATVVVEGERAGSNGIVGDGGQVYLSGLKGNERLSVSWGSGAASQCQAVVSLPERENSVLRQNARCQ</sequence>
<evidence type="ECO:0000256" key="8">
    <source>
        <dbReference type="ARBA" id="ARBA00023136"/>
    </source>
</evidence>
<evidence type="ECO:0000313" key="15">
    <source>
        <dbReference type="Proteomes" id="UP000659047"/>
    </source>
</evidence>
<evidence type="ECO:0000259" key="12">
    <source>
        <dbReference type="Pfam" id="PF13953"/>
    </source>
</evidence>
<evidence type="ECO:0000256" key="1">
    <source>
        <dbReference type="ARBA" id="ARBA00004571"/>
    </source>
</evidence>
<dbReference type="Gene3D" id="2.60.40.3110">
    <property type="match status" value="1"/>
</dbReference>
<dbReference type="PROSITE" id="PS01151">
    <property type="entry name" value="FIMBRIAL_USHER"/>
    <property type="match status" value="1"/>
</dbReference>
<evidence type="ECO:0000256" key="2">
    <source>
        <dbReference type="ARBA" id="ARBA00008064"/>
    </source>
</evidence>
<comment type="similarity">
    <text evidence="2 11">Belongs to the fimbrial export usher family.</text>
</comment>
<keyword evidence="8 11" id="KW-0472">Membrane</keyword>
<dbReference type="Gene3D" id="2.60.40.2610">
    <property type="entry name" value="Outer membrane usher protein FimD, plug domain"/>
    <property type="match status" value="1"/>
</dbReference>
<accession>A0A8K0V7N6</accession>
<dbReference type="InterPro" id="IPR018030">
    <property type="entry name" value="Fimbrial_membr_usher_CS"/>
</dbReference>
<dbReference type="Gene3D" id="3.10.20.410">
    <property type="match status" value="1"/>
</dbReference>
<dbReference type="FunFam" id="3.10.20.410:FF:000001">
    <property type="entry name" value="Fimbrial outer membrane usher protein"/>
    <property type="match status" value="1"/>
</dbReference>
<keyword evidence="15" id="KW-1185">Reference proteome</keyword>
<dbReference type="Pfam" id="PF13953">
    <property type="entry name" value="PapC_C"/>
    <property type="match status" value="1"/>
</dbReference>
<protein>
    <submittedName>
        <fullName evidence="14">Fimbrial biogenesis outer membrane usher protein</fullName>
    </submittedName>
</protein>
<proteinExistence type="inferred from homology"/>
<evidence type="ECO:0000256" key="9">
    <source>
        <dbReference type="ARBA" id="ARBA00023157"/>
    </source>
</evidence>
<evidence type="ECO:0000256" key="10">
    <source>
        <dbReference type="ARBA" id="ARBA00023237"/>
    </source>
</evidence>
<dbReference type="FunFam" id="2.60.40.3110:FF:000001">
    <property type="entry name" value="Putative fimbrial outer membrane usher"/>
    <property type="match status" value="1"/>
</dbReference>
<dbReference type="FunFam" id="2.60.40.2610:FF:000001">
    <property type="entry name" value="Outer membrane fimbrial usher protein"/>
    <property type="match status" value="1"/>
</dbReference>
<dbReference type="RefSeq" id="WP_238715131.1">
    <property type="nucleotide sequence ID" value="NZ_JAEPBH010000058.1"/>
</dbReference>
<dbReference type="InterPro" id="IPR037224">
    <property type="entry name" value="PapC_N_sf"/>
</dbReference>
<comment type="caution">
    <text evidence="14">The sequence shown here is derived from an EMBL/GenBank/DDBJ whole genome shotgun (WGS) entry which is preliminary data.</text>
</comment>
<feature type="domain" description="PapC-like C-terminal" evidence="12">
    <location>
        <begin position="762"/>
        <end position="829"/>
    </location>
</feature>
<dbReference type="InterPro" id="IPR000015">
    <property type="entry name" value="Fimb_usher"/>
</dbReference>
<organism evidence="14 15">
    <name type="scientific">Tenebrionibacter intestinalis</name>
    <dbReference type="NCBI Taxonomy" id="2799638"/>
    <lineage>
        <taxon>Bacteria</taxon>
        <taxon>Pseudomonadati</taxon>
        <taxon>Pseudomonadota</taxon>
        <taxon>Gammaproteobacteria</taxon>
        <taxon>Enterobacterales</taxon>
        <taxon>Enterobacteriaceae</taxon>
        <taxon>Tenebrionibacter/Tenebrionicola group</taxon>
        <taxon>Tenebrionibacter</taxon>
    </lineage>
</organism>
<dbReference type="PANTHER" id="PTHR30451:SF21">
    <property type="entry name" value="FIMBRIAL USHER DOMAIN-CONTAINING PROTEIN YDET-RELATED"/>
    <property type="match status" value="1"/>
</dbReference>
<evidence type="ECO:0000256" key="11">
    <source>
        <dbReference type="RuleBase" id="RU003884"/>
    </source>
</evidence>
<evidence type="ECO:0000313" key="14">
    <source>
        <dbReference type="EMBL" id="MBK4716863.1"/>
    </source>
</evidence>
<feature type="domain" description="PapC N-terminal" evidence="13">
    <location>
        <begin position="32"/>
        <end position="176"/>
    </location>
</feature>
<keyword evidence="5 11" id="KW-1029">Fimbrium biogenesis</keyword>
<dbReference type="GO" id="GO:0009279">
    <property type="term" value="C:cell outer membrane"/>
    <property type="evidence" value="ECO:0007669"/>
    <property type="project" value="UniProtKB-SubCell"/>
</dbReference>
<dbReference type="InterPro" id="IPR025885">
    <property type="entry name" value="PapC_N"/>
</dbReference>
<evidence type="ECO:0000256" key="7">
    <source>
        <dbReference type="ARBA" id="ARBA00022729"/>
    </source>
</evidence>
<dbReference type="AlphaFoldDB" id="A0A8K0V7N6"/>
<keyword evidence="6 11" id="KW-0812">Transmembrane</keyword>
<keyword evidence="9" id="KW-1015">Disulfide bond</keyword>
<evidence type="ECO:0000256" key="3">
    <source>
        <dbReference type="ARBA" id="ARBA00022448"/>
    </source>
</evidence>
<dbReference type="Pfam" id="PF00577">
    <property type="entry name" value="Usher"/>
    <property type="match status" value="1"/>
</dbReference>